<evidence type="ECO:0000256" key="6">
    <source>
        <dbReference type="ARBA" id="ARBA00022741"/>
    </source>
</evidence>
<feature type="domain" description="Cation-transporting P-type ATPase N-terminal" evidence="16">
    <location>
        <begin position="550"/>
        <end position="602"/>
    </location>
</feature>
<dbReference type="InterPro" id="IPR047821">
    <property type="entry name" value="P5B-type_ATPase"/>
</dbReference>
<evidence type="ECO:0000256" key="1">
    <source>
        <dbReference type="ARBA" id="ARBA00004141"/>
    </source>
</evidence>
<dbReference type="STRING" id="764103.G7DUI1"/>
<dbReference type="GO" id="GO:0006874">
    <property type="term" value="P:intracellular calcium ion homeostasis"/>
    <property type="evidence" value="ECO:0007669"/>
    <property type="project" value="TreeGrafter"/>
</dbReference>
<comment type="caution">
    <text evidence="18">The sequence shown here is derived from an EMBL/GenBank/DDBJ whole genome shotgun (WGS) entry which is preliminary data.</text>
</comment>
<dbReference type="SUPFAM" id="SSF56784">
    <property type="entry name" value="HAD-like"/>
    <property type="match status" value="1"/>
</dbReference>
<dbReference type="PANTHER" id="PTHR45630">
    <property type="entry name" value="CATION-TRANSPORTING ATPASE-RELATED"/>
    <property type="match status" value="1"/>
</dbReference>
<dbReference type="InterPro" id="IPR006544">
    <property type="entry name" value="P-type_TPase_V"/>
</dbReference>
<dbReference type="InParanoid" id="G7DUI1"/>
<dbReference type="OrthoDB" id="48943at2759"/>
<evidence type="ECO:0000259" key="16">
    <source>
        <dbReference type="Pfam" id="PF00690"/>
    </source>
</evidence>
<dbReference type="InterPro" id="IPR023298">
    <property type="entry name" value="ATPase_P-typ_TM_dom_sf"/>
</dbReference>
<dbReference type="FunFam" id="3.40.50.1000:FF:000068">
    <property type="entry name" value="Cation-transporting ATPase"/>
    <property type="match status" value="1"/>
</dbReference>
<dbReference type="InterPro" id="IPR018303">
    <property type="entry name" value="ATPase_P-typ_P_site"/>
</dbReference>
<evidence type="ECO:0000256" key="5">
    <source>
        <dbReference type="ARBA" id="ARBA00022723"/>
    </source>
</evidence>
<dbReference type="SUPFAM" id="SSF81660">
    <property type="entry name" value="Metal cation-transporting ATPase, ATP-binding domain N"/>
    <property type="match status" value="1"/>
</dbReference>
<evidence type="ECO:0000256" key="3">
    <source>
        <dbReference type="ARBA" id="ARBA00022553"/>
    </source>
</evidence>
<dbReference type="FunFam" id="2.70.150.10:FF:000057">
    <property type="entry name" value="Cation-transporting ATPase"/>
    <property type="match status" value="1"/>
</dbReference>
<feature type="transmembrane region" description="Helical" evidence="13">
    <location>
        <begin position="788"/>
        <end position="808"/>
    </location>
</feature>
<dbReference type="Pfam" id="PF12409">
    <property type="entry name" value="P5-ATPase"/>
    <property type="match status" value="1"/>
</dbReference>
<keyword evidence="9 13" id="KW-1278">Translocase</keyword>
<evidence type="ECO:0000313" key="19">
    <source>
        <dbReference type="Proteomes" id="UP000009131"/>
    </source>
</evidence>
<dbReference type="SFLD" id="SFLDS00003">
    <property type="entry name" value="Haloacid_Dehalogenase"/>
    <property type="match status" value="1"/>
</dbReference>
<dbReference type="Pfam" id="PF00690">
    <property type="entry name" value="Cation_ATPase_N"/>
    <property type="match status" value="1"/>
</dbReference>
<feature type="transmembrane region" description="Helical" evidence="13">
    <location>
        <begin position="1458"/>
        <end position="1476"/>
    </location>
</feature>
<dbReference type="FunFam" id="1.20.1110.10:FF:000032">
    <property type="entry name" value="Cation-transporting ATPase"/>
    <property type="match status" value="1"/>
</dbReference>
<feature type="transmembrane region" description="Helical" evidence="13">
    <location>
        <begin position="1411"/>
        <end position="1433"/>
    </location>
</feature>
<dbReference type="Gene3D" id="3.40.50.1000">
    <property type="entry name" value="HAD superfamily/HAD-like"/>
    <property type="match status" value="1"/>
</dbReference>
<dbReference type="PROSITE" id="PS01229">
    <property type="entry name" value="COF_2"/>
    <property type="match status" value="1"/>
</dbReference>
<reference evidence="18 19" key="1">
    <citation type="journal article" date="2011" name="J. Gen. Appl. Microbiol.">
        <title>Draft genome sequencing of the enigmatic basidiomycete Mixia osmundae.</title>
        <authorList>
            <person name="Nishida H."/>
            <person name="Nagatsuka Y."/>
            <person name="Sugiyama J."/>
        </authorList>
    </citation>
    <scope>NUCLEOTIDE SEQUENCE [LARGE SCALE GENOMIC DNA]</scope>
    <source>
        <strain evidence="19">CBS 9802 / IAM 14324 / JCM 22182 / KY 12970</strain>
    </source>
</reference>
<dbReference type="eggNOG" id="KOG0208">
    <property type="taxonomic scope" value="Eukaryota"/>
</dbReference>
<keyword evidence="11 13" id="KW-0472">Membrane</keyword>
<dbReference type="GO" id="GO:0019829">
    <property type="term" value="F:ATPase-coupled monoatomic cation transmembrane transporter activity"/>
    <property type="evidence" value="ECO:0007669"/>
    <property type="project" value="UniProtKB-UniRule"/>
</dbReference>
<keyword evidence="5 13" id="KW-0479">Metal-binding</keyword>
<evidence type="ECO:0000256" key="4">
    <source>
        <dbReference type="ARBA" id="ARBA00022692"/>
    </source>
</evidence>
<feature type="transmembrane region" description="Helical" evidence="13">
    <location>
        <begin position="1371"/>
        <end position="1390"/>
    </location>
</feature>
<gene>
    <name evidence="18" type="primary">Mo00890</name>
    <name evidence="18" type="ORF">E5Q_00890</name>
</gene>
<evidence type="ECO:0000256" key="10">
    <source>
        <dbReference type="ARBA" id="ARBA00022989"/>
    </source>
</evidence>
<evidence type="ECO:0000256" key="9">
    <source>
        <dbReference type="ARBA" id="ARBA00022967"/>
    </source>
</evidence>
<dbReference type="GO" id="GO:0016887">
    <property type="term" value="F:ATP hydrolysis activity"/>
    <property type="evidence" value="ECO:0007669"/>
    <property type="project" value="InterPro"/>
</dbReference>
<dbReference type="Proteomes" id="UP000009131">
    <property type="component" value="Unassembled WGS sequence"/>
</dbReference>
<feature type="region of interest" description="Disordered" evidence="14">
    <location>
        <begin position="97"/>
        <end position="118"/>
    </location>
</feature>
<comment type="subcellular location">
    <subcellularLocation>
        <location evidence="1 13">Membrane</location>
        <topology evidence="1 13">Multi-pass membrane protein</topology>
    </subcellularLocation>
</comment>
<feature type="region of interest" description="Disordered" evidence="14">
    <location>
        <begin position="134"/>
        <end position="305"/>
    </location>
</feature>
<dbReference type="InterPro" id="IPR023214">
    <property type="entry name" value="HAD_sf"/>
</dbReference>
<evidence type="ECO:0000256" key="7">
    <source>
        <dbReference type="ARBA" id="ARBA00022840"/>
    </source>
</evidence>
<evidence type="ECO:0000256" key="13">
    <source>
        <dbReference type="RuleBase" id="RU362082"/>
    </source>
</evidence>
<evidence type="ECO:0000259" key="15">
    <source>
        <dbReference type="Pfam" id="PF00122"/>
    </source>
</evidence>
<dbReference type="NCBIfam" id="TIGR01657">
    <property type="entry name" value="P-ATPase-V"/>
    <property type="match status" value="1"/>
</dbReference>
<dbReference type="GO" id="GO:0005524">
    <property type="term" value="F:ATP binding"/>
    <property type="evidence" value="ECO:0007669"/>
    <property type="project" value="UniProtKB-UniRule"/>
</dbReference>
<feature type="compositionally biased region" description="Polar residues" evidence="14">
    <location>
        <begin position="165"/>
        <end position="188"/>
    </location>
</feature>
<dbReference type="InterPro" id="IPR036412">
    <property type="entry name" value="HAD-like_sf"/>
</dbReference>
<feature type="transmembrane region" description="Helical" evidence="13">
    <location>
        <begin position="820"/>
        <end position="843"/>
    </location>
</feature>
<keyword evidence="4 13" id="KW-0812">Transmembrane</keyword>
<dbReference type="Pfam" id="PF13246">
    <property type="entry name" value="Cation_ATPase"/>
    <property type="match status" value="1"/>
</dbReference>
<dbReference type="HOGENOM" id="CLU_001828_3_0_1"/>
<feature type="compositionally biased region" description="Basic and acidic residues" evidence="14">
    <location>
        <begin position="960"/>
        <end position="979"/>
    </location>
</feature>
<dbReference type="FunFam" id="3.40.1110.10:FF:000057">
    <property type="entry name" value="Cation-transporting ATPase"/>
    <property type="match status" value="1"/>
</dbReference>
<keyword evidence="6 13" id="KW-0547">Nucleotide-binding</keyword>
<name>G7DUI1_MIXOS</name>
<feature type="domain" description="P-type ATPase A" evidence="15">
    <location>
        <begin position="648"/>
        <end position="774"/>
    </location>
</feature>
<dbReference type="CDD" id="cd07542">
    <property type="entry name" value="P-type_ATPase_cation"/>
    <property type="match status" value="1"/>
</dbReference>
<dbReference type="InterPro" id="IPR044492">
    <property type="entry name" value="P_typ_ATPase_HD_dom"/>
</dbReference>
<feature type="transmembrane region" description="Helical" evidence="13">
    <location>
        <begin position="1527"/>
        <end position="1543"/>
    </location>
</feature>
<dbReference type="EMBL" id="BABT02000028">
    <property type="protein sequence ID" value="GAA94241.1"/>
    <property type="molecule type" value="Genomic_DNA"/>
</dbReference>
<sequence length="1587" mass="175538">MQPQDVQQGAIIIPAPPSQHDIIEPPAGSYRSKSLISEGAPTDFRGFFTPADGLTQQQINEDPVGLPTIFSQLETAGAGQDEEDMPVYDDPTGSLFSGPVAESVPTGITGMRIRPRSKGELTRLSGEYDDGASCSFGATSQHVARSIKSSKSSRSRSNRRMSGVEASQTQRRSSTGRPRLASSASNLSVPGVLDSESDPELEHAVKQSSSSSYRRQARPSAARRQSTLSVGSAASSRRSISSRRSEYSIRGKRARKESSPTRSAVDSEDDDAADPYGPYGSSVSTSSTTTTNSVESTDSRITRSRRHRAAHFPFGSYGGFGNGDPLFGESRVDIGELSEDGDDEPAINEDLSSTADNTLFGRKPRLLASRQSVYIVDEDLQILFVGWGQKTYKRILWFSGCILSIGILWLIGRWIPRWWLQGRGKERDFARADFIVVESQHGDRHIEMLQTISLPGPTPLTDIFAPGCGEPPTSRTDIALASQTKSQADAEASTPLNGSVKSNRPMRRATMLTEVRYVDYRYYRFLLHPVDNKFRMARDWKDPEWSSALNLRKGVTAAAVYQRTSLFGNNAIEIRARTVWQLFVDEVLHPFYVFQIISIVLWSYDDYVAYAATIALISIISITTTLVETKRNVERMREMSRFSCSIRIWRAAQWTIVDSTELVPGDLIDLGEPGLQIVPADLIMLSGDAIVNESMLTGESVPVSKSPVDDSAIKMLQTIGGEIPPALSKHVLFFGTGVIRIRRTAGPAASGLEAVGIVLRTGFDTTKGALVRSMLFPKPMGFKFYRDSFRFIGVLAGIAVIGFIASSVNFIKLGIKWHTIVVRALDLVTIVVPPALPATMSIGTSFAISRLRKAGIFCISPNRVNIGGKINLACFDKTGTLTEEGLDVLGVRNVHRIDRVFSDLHDDVNDVPIFGAEDAKTPLLHALATCHGLKIVNGEVIGDPLDLRMFEFTGWSLEEGKEGTVRPDPQLRKSNESKRANSRVPERAATLVQTVVRPPGTQGFQIEDALRSGSKHAHFLELGVIRTFEFVSALRRMSVLVKKLRSSSVEVYVKGAPEVMTDICLAGSLPDDYHDCLEFYTKHGFRVIAVAAKSIPGLTWIKAQRMKREVAESELRFLGLIIFENKLKPGTTPAIHTLANAHIAVRMCTGDNIRTAVSVARECGMIEREAAVYLPRFLEGHQLDPDARLEWFDVEDERLLLNPYSLKPIIPDNSSEDRSIASLGERMSNYALAVSGDVFRWMIDYGAQETLQRMLVRGVVFARMSPDEKHELVERLQDLGYTVGFCGDGANDCGALKAADVGLSLSEAEASVAAPFTSRSPDISCFIEVIREGRAALVTSFSCFKFMASYSIIQFATVTALYAIASSLGDFQFLYIDLFIILPIAVTMGRTAPYPRIHPKRPTANLISKKVLTSLIGQMIITTAFQFGVFFYVRAQPWYRPPKINPDVLKTKNDENSALFLLSSFQYIIVAVIFCVGPPYRQPIHTNVLLLVTIVILSAFSLFAMFVEHGKIYKLLDLVHFPREFHLELLLLVILNALFSWVWEHLLASRLASAIGTAKRRYRRWRGTRRIASDKLYKSIARDMEDD</sequence>
<dbReference type="PROSITE" id="PS00154">
    <property type="entry name" value="ATPASE_E1_E2"/>
    <property type="match status" value="1"/>
</dbReference>
<proteinExistence type="inferred from homology"/>
<feature type="region of interest" description="Disordered" evidence="14">
    <location>
        <begin position="960"/>
        <end position="984"/>
    </location>
</feature>
<dbReference type="SUPFAM" id="SSF81665">
    <property type="entry name" value="Calcium ATPase, transmembrane domain M"/>
    <property type="match status" value="1"/>
</dbReference>
<feature type="transmembrane region" description="Helical" evidence="13">
    <location>
        <begin position="1344"/>
        <end position="1365"/>
    </location>
</feature>
<feature type="compositionally biased region" description="Low complexity" evidence="14">
    <location>
        <begin position="281"/>
        <end position="296"/>
    </location>
</feature>
<dbReference type="PANTHER" id="PTHR45630:SF8">
    <property type="entry name" value="CATION-TRANSPORTING ATPASE"/>
    <property type="match status" value="1"/>
</dbReference>
<keyword evidence="7 13" id="KW-0067">ATP-binding</keyword>
<dbReference type="SUPFAM" id="SSF81653">
    <property type="entry name" value="Calcium ATPase, transduction domain A"/>
    <property type="match status" value="1"/>
</dbReference>
<organism evidence="18 19">
    <name type="scientific">Mixia osmundae (strain CBS 9802 / IAM 14324 / JCM 22182 / KY 12970)</name>
    <dbReference type="NCBI Taxonomy" id="764103"/>
    <lineage>
        <taxon>Eukaryota</taxon>
        <taxon>Fungi</taxon>
        <taxon>Dikarya</taxon>
        <taxon>Basidiomycota</taxon>
        <taxon>Pucciniomycotina</taxon>
        <taxon>Mixiomycetes</taxon>
        <taxon>Mixiales</taxon>
        <taxon>Mixiaceae</taxon>
        <taxon>Mixia</taxon>
    </lineage>
</organism>
<accession>G7DUI1</accession>
<evidence type="ECO:0000313" key="18">
    <source>
        <dbReference type="EMBL" id="GAA94241.1"/>
    </source>
</evidence>
<feature type="transmembrane region" description="Helical" evidence="13">
    <location>
        <begin position="582"/>
        <end position="601"/>
    </location>
</feature>
<reference evidence="18 19" key="2">
    <citation type="journal article" date="2012" name="Open Biol.">
        <title>Characteristics of nucleosomes and linker DNA regions on the genome of the basidiomycete Mixia osmundae revealed by mono- and dinucleosome mapping.</title>
        <authorList>
            <person name="Nishida H."/>
            <person name="Kondo S."/>
            <person name="Matsumoto T."/>
            <person name="Suzuki Y."/>
            <person name="Yoshikawa H."/>
            <person name="Taylor T.D."/>
            <person name="Sugiyama J."/>
        </authorList>
    </citation>
    <scope>NUCLEOTIDE SEQUENCE [LARGE SCALE GENOMIC DNA]</scope>
    <source>
        <strain evidence="19">CBS 9802 / IAM 14324 / JCM 22182 / KY 12970</strain>
    </source>
</reference>
<feature type="transmembrane region" description="Helical" evidence="13">
    <location>
        <begin position="607"/>
        <end position="627"/>
    </location>
</feature>
<comment type="similarity">
    <text evidence="2 13">Belongs to the cation transport ATPase (P-type) (TC 3.A.3) family. Type V subfamily.</text>
</comment>
<evidence type="ECO:0000256" key="8">
    <source>
        <dbReference type="ARBA" id="ARBA00022842"/>
    </source>
</evidence>
<dbReference type="GO" id="GO:0046872">
    <property type="term" value="F:metal ion binding"/>
    <property type="evidence" value="ECO:0007669"/>
    <property type="project" value="UniProtKB-UniRule"/>
</dbReference>
<evidence type="ECO:0000256" key="11">
    <source>
        <dbReference type="ARBA" id="ARBA00023136"/>
    </source>
</evidence>
<comment type="catalytic activity">
    <reaction evidence="12 13">
        <text>ATP + H2O = ADP + phosphate + H(+)</text>
        <dbReference type="Rhea" id="RHEA:13065"/>
        <dbReference type="ChEBI" id="CHEBI:15377"/>
        <dbReference type="ChEBI" id="CHEBI:15378"/>
        <dbReference type="ChEBI" id="CHEBI:30616"/>
        <dbReference type="ChEBI" id="CHEBI:43474"/>
        <dbReference type="ChEBI" id="CHEBI:456216"/>
    </reaction>
</comment>
<keyword evidence="8 13" id="KW-0460">Magnesium</keyword>
<dbReference type="InterPro" id="IPR047819">
    <property type="entry name" value="P5A-ATPase_N"/>
</dbReference>
<keyword evidence="10 13" id="KW-1133">Transmembrane helix</keyword>
<feature type="compositionally biased region" description="Low complexity" evidence="14">
    <location>
        <begin position="207"/>
        <end position="239"/>
    </location>
</feature>
<feature type="region of interest" description="Disordered" evidence="14">
    <location>
        <begin position="1"/>
        <end position="29"/>
    </location>
</feature>
<dbReference type="FunCoup" id="G7DUI1">
    <property type="interactions" value="114"/>
</dbReference>
<dbReference type="Gene3D" id="2.70.150.10">
    <property type="entry name" value="Calcium-transporting ATPase, cytoplasmic transduction domain A"/>
    <property type="match status" value="1"/>
</dbReference>
<feature type="domain" description="P5B-type ATPase N-terminal" evidence="17">
    <location>
        <begin position="378"/>
        <end position="528"/>
    </location>
</feature>
<feature type="transmembrane region" description="Helical" evidence="13">
    <location>
        <begin position="1488"/>
        <end position="1507"/>
    </location>
</feature>
<keyword evidence="3" id="KW-0597">Phosphoprotein</keyword>
<dbReference type="GO" id="GO:0015662">
    <property type="term" value="F:P-type ion transporter activity"/>
    <property type="evidence" value="ECO:0007669"/>
    <property type="project" value="InterPro"/>
</dbReference>
<dbReference type="RefSeq" id="XP_014569669.1">
    <property type="nucleotide sequence ID" value="XM_014714183.1"/>
</dbReference>
<dbReference type="InterPro" id="IPR059000">
    <property type="entry name" value="ATPase_P-type_domA"/>
</dbReference>
<dbReference type="OMA" id="FSCFQYM"/>
<evidence type="ECO:0000259" key="17">
    <source>
        <dbReference type="Pfam" id="PF12409"/>
    </source>
</evidence>
<evidence type="ECO:0000256" key="12">
    <source>
        <dbReference type="ARBA" id="ARBA00049360"/>
    </source>
</evidence>
<dbReference type="SFLD" id="SFLDG00002">
    <property type="entry name" value="C1.7:_P-type_atpase_like"/>
    <property type="match status" value="1"/>
</dbReference>
<dbReference type="InterPro" id="IPR023299">
    <property type="entry name" value="ATPase_P-typ_cyto_dom_N"/>
</dbReference>
<evidence type="ECO:0000256" key="2">
    <source>
        <dbReference type="ARBA" id="ARBA00006000"/>
    </source>
</evidence>
<keyword evidence="19" id="KW-1185">Reference proteome</keyword>
<dbReference type="Pfam" id="PF00122">
    <property type="entry name" value="E1-E2_ATPase"/>
    <property type="match status" value="1"/>
</dbReference>
<dbReference type="Gene3D" id="3.40.1110.10">
    <property type="entry name" value="Calcium-transporting ATPase, cytoplasmic domain N"/>
    <property type="match status" value="1"/>
</dbReference>
<feature type="transmembrane region" description="Helical" evidence="13">
    <location>
        <begin position="395"/>
        <end position="415"/>
    </location>
</feature>
<dbReference type="SFLD" id="SFLDF00027">
    <property type="entry name" value="p-type_atpase"/>
    <property type="match status" value="1"/>
</dbReference>
<dbReference type="NCBIfam" id="TIGR01494">
    <property type="entry name" value="ATPase_P-type"/>
    <property type="match status" value="1"/>
</dbReference>
<dbReference type="GO" id="GO:0016020">
    <property type="term" value="C:membrane"/>
    <property type="evidence" value="ECO:0007669"/>
    <property type="project" value="UniProtKB-SubCell"/>
</dbReference>
<protein>
    <recommendedName>
        <fullName evidence="13">Cation-transporting ATPase</fullName>
        <ecNumber evidence="13">7.2.2.-</ecNumber>
    </recommendedName>
</protein>
<dbReference type="PRINTS" id="PR00119">
    <property type="entry name" value="CATATPASE"/>
</dbReference>
<dbReference type="InterPro" id="IPR004014">
    <property type="entry name" value="ATPase_P-typ_cation-transptr_N"/>
</dbReference>
<evidence type="ECO:0000256" key="14">
    <source>
        <dbReference type="SAM" id="MobiDB-lite"/>
    </source>
</evidence>
<dbReference type="InterPro" id="IPR001757">
    <property type="entry name" value="P_typ_ATPase"/>
</dbReference>
<dbReference type="InterPro" id="IPR008250">
    <property type="entry name" value="ATPase_P-typ_transduc_dom_A_sf"/>
</dbReference>
<dbReference type="EC" id="7.2.2.-" evidence="13"/>